<gene>
    <name evidence="1" type="ORF">UFOVP1604_61</name>
</gene>
<name>A0A6J5SUP3_9CAUD</name>
<proteinExistence type="predicted"/>
<evidence type="ECO:0000313" key="1">
    <source>
        <dbReference type="EMBL" id="CAB4218970.1"/>
    </source>
</evidence>
<accession>A0A6J5SUP3</accession>
<dbReference type="EMBL" id="LR797474">
    <property type="protein sequence ID" value="CAB4218970.1"/>
    <property type="molecule type" value="Genomic_DNA"/>
</dbReference>
<organism evidence="1">
    <name type="scientific">uncultured Caudovirales phage</name>
    <dbReference type="NCBI Taxonomy" id="2100421"/>
    <lineage>
        <taxon>Viruses</taxon>
        <taxon>Duplodnaviria</taxon>
        <taxon>Heunggongvirae</taxon>
        <taxon>Uroviricota</taxon>
        <taxon>Caudoviricetes</taxon>
        <taxon>Peduoviridae</taxon>
        <taxon>Maltschvirus</taxon>
        <taxon>Maltschvirus maltsch</taxon>
    </lineage>
</organism>
<reference evidence="1" key="1">
    <citation type="submission" date="2020-05" db="EMBL/GenBank/DDBJ databases">
        <authorList>
            <person name="Chiriac C."/>
            <person name="Salcher M."/>
            <person name="Ghai R."/>
            <person name="Kavagutti S V."/>
        </authorList>
    </citation>
    <scope>NUCLEOTIDE SEQUENCE</scope>
</reference>
<protein>
    <submittedName>
        <fullName evidence="1">Uncharacterized protein</fullName>
    </submittedName>
</protein>
<sequence>MEVGFADTFFDSFKRMINRERWYWKAWDFIRYDLPRGLKNMWMFRKAVWNYRWWSGHHSVLPLLQIALNNMAIRIERDGIEEETSSAKKVKAMKRAAELMQHFIDDDFIEMAEAELGEIIHHPWEFEDVPDKPGYSQLVDHDTPEEREHNSKVFARSREIEEQEWAELWHLIKGQDYSKFEKEPDGDIEHKTAWDNWTKQFDGSGLRGWWD</sequence>